<proteinExistence type="predicted"/>
<feature type="compositionally biased region" description="Low complexity" evidence="1">
    <location>
        <begin position="382"/>
        <end position="394"/>
    </location>
</feature>
<dbReference type="OrthoDB" id="8640515at2759"/>
<evidence type="ECO:0008006" key="4">
    <source>
        <dbReference type="Google" id="ProtNLM"/>
    </source>
</evidence>
<organism evidence="2 3">
    <name type="scientific">Megalops atlanticus</name>
    <name type="common">Tarpon</name>
    <name type="synonym">Clupea gigantea</name>
    <dbReference type="NCBI Taxonomy" id="7932"/>
    <lineage>
        <taxon>Eukaryota</taxon>
        <taxon>Metazoa</taxon>
        <taxon>Chordata</taxon>
        <taxon>Craniata</taxon>
        <taxon>Vertebrata</taxon>
        <taxon>Euteleostomi</taxon>
        <taxon>Actinopterygii</taxon>
        <taxon>Neopterygii</taxon>
        <taxon>Teleostei</taxon>
        <taxon>Elopiformes</taxon>
        <taxon>Megalopidae</taxon>
        <taxon>Megalops</taxon>
    </lineage>
</organism>
<feature type="compositionally biased region" description="Polar residues" evidence="1">
    <location>
        <begin position="339"/>
        <end position="353"/>
    </location>
</feature>
<feature type="region of interest" description="Disordered" evidence="1">
    <location>
        <begin position="180"/>
        <end position="209"/>
    </location>
</feature>
<dbReference type="Pfam" id="PF15551">
    <property type="entry name" value="DUF4656"/>
    <property type="match status" value="1"/>
</dbReference>
<feature type="region of interest" description="Disordered" evidence="1">
    <location>
        <begin position="1"/>
        <end position="83"/>
    </location>
</feature>
<gene>
    <name evidence="2" type="ORF">MATL_G00125810</name>
</gene>
<keyword evidence="3" id="KW-1185">Reference proteome</keyword>
<name>A0A9D3PXM4_MEGAT</name>
<dbReference type="GO" id="GO:0010482">
    <property type="term" value="P:regulation of epidermal cell division"/>
    <property type="evidence" value="ECO:0007669"/>
    <property type="project" value="TreeGrafter"/>
</dbReference>
<feature type="compositionally biased region" description="Polar residues" evidence="1">
    <location>
        <begin position="1"/>
        <end position="21"/>
    </location>
</feature>
<dbReference type="Proteomes" id="UP001046870">
    <property type="component" value="Chromosome 10"/>
</dbReference>
<evidence type="ECO:0000313" key="3">
    <source>
        <dbReference type="Proteomes" id="UP001046870"/>
    </source>
</evidence>
<feature type="compositionally biased region" description="Basic and acidic residues" evidence="1">
    <location>
        <begin position="43"/>
        <end position="54"/>
    </location>
</feature>
<evidence type="ECO:0000256" key="1">
    <source>
        <dbReference type="SAM" id="MobiDB-lite"/>
    </source>
</evidence>
<reference evidence="2" key="1">
    <citation type="submission" date="2021-01" db="EMBL/GenBank/DDBJ databases">
        <authorList>
            <person name="Zahm M."/>
            <person name="Roques C."/>
            <person name="Cabau C."/>
            <person name="Klopp C."/>
            <person name="Donnadieu C."/>
            <person name="Jouanno E."/>
            <person name="Lampietro C."/>
            <person name="Louis A."/>
            <person name="Herpin A."/>
            <person name="Echchiki A."/>
            <person name="Berthelot C."/>
            <person name="Parey E."/>
            <person name="Roest-Crollius H."/>
            <person name="Braasch I."/>
            <person name="Postlethwait J."/>
            <person name="Bobe J."/>
            <person name="Montfort J."/>
            <person name="Bouchez O."/>
            <person name="Begum T."/>
            <person name="Mejri S."/>
            <person name="Adams A."/>
            <person name="Chen W.-J."/>
            <person name="Guiguen Y."/>
        </authorList>
    </citation>
    <scope>NUCLEOTIDE SEQUENCE</scope>
    <source>
        <strain evidence="2">YG-15Mar2019-1</strain>
        <tissue evidence="2">Brain</tissue>
    </source>
</reference>
<dbReference type="InterPro" id="IPR028003">
    <property type="entry name" value="KDF1"/>
</dbReference>
<accession>A0A9D3PXM4</accession>
<evidence type="ECO:0000313" key="2">
    <source>
        <dbReference type="EMBL" id="KAG7469148.1"/>
    </source>
</evidence>
<dbReference type="PANTHER" id="PTHR35085:SF1">
    <property type="entry name" value="KERATINOCYTE DIFFERENTIATION FACTOR 1"/>
    <property type="match status" value="1"/>
</dbReference>
<protein>
    <recommendedName>
        <fullName evidence="4">Keratinocyte differentiation factor 1</fullName>
    </recommendedName>
</protein>
<comment type="caution">
    <text evidence="2">The sequence shown here is derived from an EMBL/GenBank/DDBJ whole genome shotgun (WGS) entry which is preliminary data.</text>
</comment>
<sequence length="411" mass="44882">MPGHSSGSPQKPRPYTQQPVRSGSDGYRRGRALSRDSSASQESYREQCVDRPRPTDAQQARKAHPRNANGRESETLGFIPGSADSAPGVQTCGPCATPGWGGCKALICCVLTCGLYGTREPCMATRETSTDDPVKGDPEDCPPNGVALSATVTRQETRTASKLPASDSFRYQDVLIGGKKVDYPVGPPKRSRPSGGKGESQRPVSNTSITSVYSREELDFLDDLSDSGTDIDSLITKKLLELYKLHQIDQLAKCTSDSSFSRKTNEISDLIYSIAQDYNLEEQEAECRLVHGVIRISTRKSKRNNPKSKDSAYQHHTTGFLSQDLGQRANGRRDGTLPDSGNETMTGTFSFNSEMEPEVKVSQQTPSDELARRMRVGSGRAYSSSSPTTYSPQQETETDSSGTPLLQYIRT</sequence>
<dbReference type="GO" id="GO:0030054">
    <property type="term" value="C:cell junction"/>
    <property type="evidence" value="ECO:0007669"/>
    <property type="project" value="TreeGrafter"/>
</dbReference>
<dbReference type="EMBL" id="JAFDVH010000010">
    <property type="protein sequence ID" value="KAG7469148.1"/>
    <property type="molecule type" value="Genomic_DNA"/>
</dbReference>
<dbReference type="AlphaFoldDB" id="A0A9D3PXM4"/>
<dbReference type="GO" id="GO:0003334">
    <property type="term" value="P:keratinocyte development"/>
    <property type="evidence" value="ECO:0007669"/>
    <property type="project" value="InterPro"/>
</dbReference>
<dbReference type="PANTHER" id="PTHR35085">
    <property type="entry name" value="KERATINOCYTE DIFFERENTIATION FACTOR 1"/>
    <property type="match status" value="1"/>
</dbReference>
<feature type="compositionally biased region" description="Polar residues" evidence="1">
    <location>
        <begin position="399"/>
        <end position="411"/>
    </location>
</feature>
<feature type="compositionally biased region" description="Polar residues" evidence="1">
    <location>
        <begin position="314"/>
        <end position="325"/>
    </location>
</feature>
<feature type="region of interest" description="Disordered" evidence="1">
    <location>
        <begin position="300"/>
        <end position="411"/>
    </location>
</feature>